<protein>
    <submittedName>
        <fullName evidence="2">Uncharacterized protein</fullName>
    </submittedName>
</protein>
<accession>A0ABT7IIG6</accession>
<dbReference type="RefSeq" id="WP_285394046.1">
    <property type="nucleotide sequence ID" value="NZ_JASSVS010000028.1"/>
</dbReference>
<evidence type="ECO:0000313" key="3">
    <source>
        <dbReference type="Proteomes" id="UP001227964"/>
    </source>
</evidence>
<gene>
    <name evidence="2" type="ORF">QPM17_22790</name>
</gene>
<organism evidence="2 3">
    <name type="scientific">Marinobacter azerbaijanicus</name>
    <dbReference type="NCBI Taxonomy" id="3050455"/>
    <lineage>
        <taxon>Bacteria</taxon>
        <taxon>Pseudomonadati</taxon>
        <taxon>Pseudomonadota</taxon>
        <taxon>Gammaproteobacteria</taxon>
        <taxon>Pseudomonadales</taxon>
        <taxon>Marinobacteraceae</taxon>
        <taxon>Marinobacter</taxon>
    </lineage>
</organism>
<keyword evidence="1" id="KW-0175">Coiled coil</keyword>
<name>A0ABT7IIG6_9GAMM</name>
<sequence length="63" mass="7101">MKELFRDLLVEIKALKKAPMMLKAQIAQKAVVRAAQTMESMIEEIETLQARVKELEGGNRGES</sequence>
<keyword evidence="3" id="KW-1185">Reference proteome</keyword>
<evidence type="ECO:0000256" key="1">
    <source>
        <dbReference type="SAM" id="Coils"/>
    </source>
</evidence>
<feature type="coiled-coil region" evidence="1">
    <location>
        <begin position="31"/>
        <end position="58"/>
    </location>
</feature>
<proteinExistence type="predicted"/>
<dbReference type="Proteomes" id="UP001227964">
    <property type="component" value="Unassembled WGS sequence"/>
</dbReference>
<reference evidence="2 3" key="1">
    <citation type="submission" date="2023-06" db="EMBL/GenBank/DDBJ databases">
        <title>Marinobacter azerbaijanicus a moderately halophilic, isolated from Urmia Lake in Azerbaijan region of Iran.</title>
        <authorList>
            <person name="Sanchez-Porro C."/>
            <person name="Aghdam E.M."/>
            <person name="Saheb S.M."/>
            <person name="Tarhriz V."/>
            <person name="Kazemi E."/>
            <person name="Ammozegar M.A."/>
            <person name="Ventosa A."/>
            <person name="Hejazi M.S."/>
        </authorList>
    </citation>
    <scope>NUCLEOTIDE SEQUENCE [LARGE SCALE GENOMIC DNA]</scope>
    <source>
        <strain evidence="2 3">TBZ242</strain>
    </source>
</reference>
<comment type="caution">
    <text evidence="2">The sequence shown here is derived from an EMBL/GenBank/DDBJ whole genome shotgun (WGS) entry which is preliminary data.</text>
</comment>
<dbReference type="EMBL" id="JASSVS010000028">
    <property type="protein sequence ID" value="MDL0433972.1"/>
    <property type="molecule type" value="Genomic_DNA"/>
</dbReference>
<evidence type="ECO:0000313" key="2">
    <source>
        <dbReference type="EMBL" id="MDL0433972.1"/>
    </source>
</evidence>